<protein>
    <submittedName>
        <fullName evidence="1">Uncharacterized protein</fullName>
    </submittedName>
</protein>
<reference evidence="1" key="1">
    <citation type="submission" date="2020-10" db="EMBL/GenBank/DDBJ databases">
        <title>Chromosome-scale genome assembly of the Allis shad, Alosa alosa.</title>
        <authorList>
            <person name="Margot Z."/>
            <person name="Christophe K."/>
            <person name="Cabau C."/>
            <person name="Louis A."/>
            <person name="Berthelot C."/>
            <person name="Parey E."/>
            <person name="Roest Crollius H."/>
            <person name="Montfort J."/>
            <person name="Robinson-Rechavi M."/>
            <person name="Bucao C."/>
            <person name="Bouchez O."/>
            <person name="Gislard M."/>
            <person name="Lluch J."/>
            <person name="Milhes M."/>
            <person name="Lampietro C."/>
            <person name="Lopez Roques C."/>
            <person name="Donnadieu C."/>
            <person name="Braasch I."/>
            <person name="Desvignes T."/>
            <person name="Postlethwait J."/>
            <person name="Bobe J."/>
            <person name="Guiguen Y."/>
        </authorList>
    </citation>
    <scope>NUCLEOTIDE SEQUENCE</scope>
    <source>
        <strain evidence="1">M-15738</strain>
        <tissue evidence="1">Blood</tissue>
    </source>
</reference>
<evidence type="ECO:0000313" key="1">
    <source>
        <dbReference type="EMBL" id="KAG5276958.1"/>
    </source>
</evidence>
<comment type="caution">
    <text evidence="1">The sequence shown here is derived from an EMBL/GenBank/DDBJ whole genome shotgun (WGS) entry which is preliminary data.</text>
</comment>
<name>A0AAV6GPC1_9TELE</name>
<proteinExistence type="predicted"/>
<sequence>MHMLISEENVGTLPPKHIMLQLSFSHGNLASYNHSTRLQKTNHRDERSDIVSMVMMVCCCDSIAGQHQHDRNRGGIFSITLLLIIYLPSVPRHAEEIICPLLLFDLSCCPRKRPLRLYSSALLQQPHIHGL</sequence>
<gene>
    <name evidence="1" type="ORF">AALO_G00111860</name>
</gene>
<keyword evidence="2" id="KW-1185">Reference proteome</keyword>
<dbReference type="EMBL" id="JADWDJ010000008">
    <property type="protein sequence ID" value="KAG5276958.1"/>
    <property type="molecule type" value="Genomic_DNA"/>
</dbReference>
<accession>A0AAV6GPC1</accession>
<dbReference type="AlphaFoldDB" id="A0AAV6GPC1"/>
<dbReference type="Proteomes" id="UP000823561">
    <property type="component" value="Chromosome 8"/>
</dbReference>
<organism evidence="1 2">
    <name type="scientific">Alosa alosa</name>
    <name type="common">allis shad</name>
    <dbReference type="NCBI Taxonomy" id="278164"/>
    <lineage>
        <taxon>Eukaryota</taxon>
        <taxon>Metazoa</taxon>
        <taxon>Chordata</taxon>
        <taxon>Craniata</taxon>
        <taxon>Vertebrata</taxon>
        <taxon>Euteleostomi</taxon>
        <taxon>Actinopterygii</taxon>
        <taxon>Neopterygii</taxon>
        <taxon>Teleostei</taxon>
        <taxon>Clupei</taxon>
        <taxon>Clupeiformes</taxon>
        <taxon>Clupeoidei</taxon>
        <taxon>Clupeidae</taxon>
        <taxon>Alosa</taxon>
    </lineage>
</organism>
<evidence type="ECO:0000313" key="2">
    <source>
        <dbReference type="Proteomes" id="UP000823561"/>
    </source>
</evidence>